<dbReference type="InterPro" id="IPR032466">
    <property type="entry name" value="Metal_Hydrolase"/>
</dbReference>
<dbReference type="Pfam" id="PF01979">
    <property type="entry name" value="Amidohydro_1"/>
    <property type="match status" value="1"/>
</dbReference>
<dbReference type="PANTHER" id="PTHR43794:SF5">
    <property type="entry name" value="CHLOROHYDROLASE FAMILY PROTEIN"/>
    <property type="match status" value="1"/>
</dbReference>
<feature type="domain" description="Amidohydrolase-related" evidence="2">
    <location>
        <begin position="55"/>
        <end position="413"/>
    </location>
</feature>
<dbReference type="AlphaFoldDB" id="A0A8X8H0R7"/>
<dbReference type="Gene3D" id="3.20.20.140">
    <property type="entry name" value="Metal-dependent hydrolases"/>
    <property type="match status" value="1"/>
</dbReference>
<evidence type="ECO:0000313" key="4">
    <source>
        <dbReference type="Proteomes" id="UP000484076"/>
    </source>
</evidence>
<evidence type="ECO:0000259" key="2">
    <source>
        <dbReference type="Pfam" id="PF01979"/>
    </source>
</evidence>
<dbReference type="SUPFAM" id="SSF51556">
    <property type="entry name" value="Metallo-dependent hydrolases"/>
    <property type="match status" value="1"/>
</dbReference>
<dbReference type="GO" id="GO:0016810">
    <property type="term" value="F:hydrolase activity, acting on carbon-nitrogen (but not peptide) bonds"/>
    <property type="evidence" value="ECO:0007669"/>
    <property type="project" value="InterPro"/>
</dbReference>
<evidence type="ECO:0000313" key="3">
    <source>
        <dbReference type="EMBL" id="NUB45011.1"/>
    </source>
</evidence>
<dbReference type="PANTHER" id="PTHR43794">
    <property type="entry name" value="AMINOHYDROLASE SSNA-RELATED"/>
    <property type="match status" value="1"/>
</dbReference>
<dbReference type="SUPFAM" id="SSF51338">
    <property type="entry name" value="Composite domain of metallo-dependent hydrolases"/>
    <property type="match status" value="1"/>
</dbReference>
<dbReference type="NCBIfam" id="NF006056">
    <property type="entry name" value="PRK08204.1"/>
    <property type="match status" value="1"/>
</dbReference>
<dbReference type="InterPro" id="IPR050287">
    <property type="entry name" value="MTA/SAH_deaminase"/>
</dbReference>
<dbReference type="InterPro" id="IPR011059">
    <property type="entry name" value="Metal-dep_hydrolase_composite"/>
</dbReference>
<accession>A0A8X8H0R7</accession>
<dbReference type="EMBL" id="WHUT02000006">
    <property type="protein sequence ID" value="NUB45011.1"/>
    <property type="molecule type" value="Genomic_DNA"/>
</dbReference>
<name>A0A8X8H0R7_9RHOB</name>
<keyword evidence="4" id="KW-1185">Reference proteome</keyword>
<proteinExistence type="inferred from homology"/>
<protein>
    <submittedName>
        <fullName evidence="3">Amidohydrolase family protein</fullName>
    </submittedName>
</protein>
<dbReference type="InterPro" id="IPR006680">
    <property type="entry name" value="Amidohydro-rel"/>
</dbReference>
<comment type="caution">
    <text evidence="3">The sequence shown here is derived from an EMBL/GenBank/DDBJ whole genome shotgun (WGS) entry which is preliminary data.</text>
</comment>
<gene>
    <name evidence="3" type="ORF">GEU84_011485</name>
</gene>
<sequence length="466" mass="50708">MPAQILFRNATVLTMDSQLGDLTGCDLLVEGSHIAALRPSIHAPEARVVDCTGQILMPGFVDTHRHTWQCLLRNTAVDWSLGQYFGGVRGVIGGHYSAEDMYVANYCGAIECLHAGITTLYDWSHNNNSPDHADGGVTGLFDAGIRAVYGYGNSNAEWIPVSSLSTDFDDLRRVRQRYFPGDDGLRTMAFAARGPQYATLDVTEVDFRTARDLGLRITVHAGSGHWGKQRPVSKLHSRGLLFADTIYVHCCSLAEDEMDLIAESGGHVSCSPEVELNMGHGWPATLRALRRGLRPSISIDVTTSIGGDMFSAMRAMMGAARAQVNSEALDRDEIRDRPVVTSRQILEFATIDGARACGLDHRIGSLTPGKEADLIVIETASPNMFPLNYPVGAVVESAHAGNVVTVLVAGRPVKFNGKMQDFDMVAVKQRMERARDELFSRAGIPADGTWYPQPHTAGTMGRIHNA</sequence>
<evidence type="ECO:0000256" key="1">
    <source>
        <dbReference type="ARBA" id="ARBA00006745"/>
    </source>
</evidence>
<dbReference type="Gene3D" id="2.30.40.10">
    <property type="entry name" value="Urease, subunit C, domain 1"/>
    <property type="match status" value="1"/>
</dbReference>
<comment type="similarity">
    <text evidence="1">Belongs to the metallo-dependent hydrolases superfamily. ATZ/TRZ family.</text>
</comment>
<organism evidence="3 4">
    <name type="scientific">Fertoeibacter niger</name>
    <dbReference type="NCBI Taxonomy" id="2656921"/>
    <lineage>
        <taxon>Bacteria</taxon>
        <taxon>Pseudomonadati</taxon>
        <taxon>Pseudomonadota</taxon>
        <taxon>Alphaproteobacteria</taxon>
        <taxon>Rhodobacterales</taxon>
        <taxon>Paracoccaceae</taxon>
        <taxon>Fertoeibacter</taxon>
    </lineage>
</organism>
<reference evidence="3" key="1">
    <citation type="submission" date="2020-05" db="EMBL/GenBank/DDBJ databases">
        <title>Fertoebacter nigrum gen. nov., sp. nov., a new member of the family Rhodobacteraceae.</title>
        <authorList>
            <person name="Szuroczki S."/>
            <person name="Abbaszade G."/>
            <person name="Buni D."/>
            <person name="Schumann P."/>
            <person name="Toth E."/>
        </authorList>
    </citation>
    <scope>NUCLEOTIDE SEQUENCE</scope>
    <source>
        <strain evidence="3">RG-N-1a</strain>
    </source>
</reference>
<dbReference type="Proteomes" id="UP000484076">
    <property type="component" value="Unassembled WGS sequence"/>
</dbReference>